<keyword evidence="6 7" id="KW-0472">Membrane</keyword>
<keyword evidence="3 7" id="KW-1003">Cell membrane</keyword>
<evidence type="ECO:0000256" key="4">
    <source>
        <dbReference type="ARBA" id="ARBA00022692"/>
    </source>
</evidence>
<reference evidence="9" key="1">
    <citation type="journal article" date="2014" name="Int. J. Syst. Evol. Microbiol.">
        <title>Complete genome sequence of Corynebacterium casei LMG S-19264T (=DSM 44701T), isolated from a smear-ripened cheese.</title>
        <authorList>
            <consortium name="US DOE Joint Genome Institute (JGI-PGF)"/>
            <person name="Walter F."/>
            <person name="Albersmeier A."/>
            <person name="Kalinowski J."/>
            <person name="Ruckert C."/>
        </authorList>
    </citation>
    <scope>NUCLEOTIDE SEQUENCE</scope>
    <source>
        <strain evidence="9">CGMCC 4.7679</strain>
    </source>
</reference>
<dbReference type="PANTHER" id="PTHR12677:SF59">
    <property type="entry name" value="GOLGI APPARATUS MEMBRANE PROTEIN TVP38-RELATED"/>
    <property type="match status" value="1"/>
</dbReference>
<evidence type="ECO:0000256" key="5">
    <source>
        <dbReference type="ARBA" id="ARBA00022989"/>
    </source>
</evidence>
<feature type="transmembrane region" description="Helical" evidence="7">
    <location>
        <begin position="156"/>
        <end position="179"/>
    </location>
</feature>
<dbReference type="RefSeq" id="WP_145936262.1">
    <property type="nucleotide sequence ID" value="NZ_BNAV01000006.1"/>
</dbReference>
<dbReference type="EMBL" id="BNAV01000006">
    <property type="protein sequence ID" value="GHF65260.1"/>
    <property type="molecule type" value="Genomic_DNA"/>
</dbReference>
<dbReference type="InterPro" id="IPR032816">
    <property type="entry name" value="VTT_dom"/>
</dbReference>
<evidence type="ECO:0000256" key="1">
    <source>
        <dbReference type="ARBA" id="ARBA00004651"/>
    </source>
</evidence>
<proteinExistence type="inferred from homology"/>
<evidence type="ECO:0000313" key="9">
    <source>
        <dbReference type="EMBL" id="GHF65260.1"/>
    </source>
</evidence>
<comment type="similarity">
    <text evidence="2 7">Belongs to the TVP38/TMEM64 family.</text>
</comment>
<evidence type="ECO:0000256" key="2">
    <source>
        <dbReference type="ARBA" id="ARBA00008640"/>
    </source>
</evidence>
<evidence type="ECO:0000256" key="7">
    <source>
        <dbReference type="RuleBase" id="RU366058"/>
    </source>
</evidence>
<dbReference type="Pfam" id="PF09335">
    <property type="entry name" value="VTT_dom"/>
    <property type="match status" value="1"/>
</dbReference>
<sequence length="242" mass="24755">MSRRTKLIVAGVVLAGLVAAAFVLPVPSPAQLRDWAAGAGWATALLFLAAYSLLTVAPIPRTVFNLAAGLLLGPVAGIAVALTATAISGLLGFGLARVLGRDLVSRHLQRKAVRTVDERLADGGVLAITSLRLIPVVPFAPLGYCCGILSVRPLPYLVGTVLGSLPGTVAVVVLGDALTGGTPPALLACYLGFALVGALGMIKVVRGAAYGSRTKQPATLDAVRGEGVRARSHHEMQAVSEE</sequence>
<evidence type="ECO:0000259" key="8">
    <source>
        <dbReference type="Pfam" id="PF09335"/>
    </source>
</evidence>
<name>A0A8H9IU87_9PSEU</name>
<reference evidence="9" key="2">
    <citation type="submission" date="2020-09" db="EMBL/GenBank/DDBJ databases">
        <authorList>
            <person name="Sun Q."/>
            <person name="Zhou Y."/>
        </authorList>
    </citation>
    <scope>NUCLEOTIDE SEQUENCE</scope>
    <source>
        <strain evidence="9">CGMCC 4.7679</strain>
    </source>
</reference>
<keyword evidence="5 7" id="KW-1133">Transmembrane helix</keyword>
<feature type="domain" description="VTT" evidence="8">
    <location>
        <begin position="59"/>
        <end position="176"/>
    </location>
</feature>
<protein>
    <recommendedName>
        <fullName evidence="7">TVP38/TMEM64 family membrane protein</fullName>
    </recommendedName>
</protein>
<dbReference type="OrthoDB" id="5242213at2"/>
<evidence type="ECO:0000313" key="10">
    <source>
        <dbReference type="Proteomes" id="UP000658656"/>
    </source>
</evidence>
<keyword evidence="4 7" id="KW-0812">Transmembrane</keyword>
<dbReference type="InterPro" id="IPR015414">
    <property type="entry name" value="TMEM64"/>
</dbReference>
<dbReference type="AlphaFoldDB" id="A0A8H9IU87"/>
<evidence type="ECO:0000256" key="6">
    <source>
        <dbReference type="ARBA" id="ARBA00023136"/>
    </source>
</evidence>
<dbReference type="GO" id="GO:0005886">
    <property type="term" value="C:plasma membrane"/>
    <property type="evidence" value="ECO:0007669"/>
    <property type="project" value="UniProtKB-SubCell"/>
</dbReference>
<comment type="subcellular location">
    <subcellularLocation>
        <location evidence="1 7">Cell membrane</location>
        <topology evidence="1 7">Multi-pass membrane protein</topology>
    </subcellularLocation>
</comment>
<dbReference type="Proteomes" id="UP000658656">
    <property type="component" value="Unassembled WGS sequence"/>
</dbReference>
<comment type="caution">
    <text evidence="9">The sequence shown here is derived from an EMBL/GenBank/DDBJ whole genome shotgun (WGS) entry which is preliminary data.</text>
</comment>
<accession>A0A8H9IU87</accession>
<dbReference type="PANTHER" id="PTHR12677">
    <property type="entry name" value="GOLGI APPARATUS MEMBRANE PROTEIN TVP38-RELATED"/>
    <property type="match status" value="1"/>
</dbReference>
<gene>
    <name evidence="9" type="ORF">GCM10017566_43490</name>
</gene>
<feature type="transmembrane region" description="Helical" evidence="7">
    <location>
        <begin position="66"/>
        <end position="96"/>
    </location>
</feature>
<keyword evidence="10" id="KW-1185">Reference proteome</keyword>
<feature type="transmembrane region" description="Helical" evidence="7">
    <location>
        <begin position="124"/>
        <end position="144"/>
    </location>
</feature>
<feature type="transmembrane region" description="Helical" evidence="7">
    <location>
        <begin position="35"/>
        <end position="54"/>
    </location>
</feature>
<feature type="transmembrane region" description="Helical" evidence="7">
    <location>
        <begin position="185"/>
        <end position="205"/>
    </location>
</feature>
<organism evidence="9 10">
    <name type="scientific">Amycolatopsis bartoniae</name>
    <dbReference type="NCBI Taxonomy" id="941986"/>
    <lineage>
        <taxon>Bacteria</taxon>
        <taxon>Bacillati</taxon>
        <taxon>Actinomycetota</taxon>
        <taxon>Actinomycetes</taxon>
        <taxon>Pseudonocardiales</taxon>
        <taxon>Pseudonocardiaceae</taxon>
        <taxon>Amycolatopsis</taxon>
    </lineage>
</organism>
<evidence type="ECO:0000256" key="3">
    <source>
        <dbReference type="ARBA" id="ARBA00022475"/>
    </source>
</evidence>